<accession>A0AAJ1SMY2</accession>
<proteinExistence type="predicted"/>
<protein>
    <submittedName>
        <fullName evidence="1">DUF1413 domain-containing protein</fullName>
    </submittedName>
</protein>
<name>A0AAJ1SMY2_9ENTE</name>
<keyword evidence="2" id="KW-1185">Reference proteome</keyword>
<comment type="caution">
    <text evidence="1">The sequence shown here is derived from an EMBL/GenBank/DDBJ whole genome shotgun (WGS) entry which is preliminary data.</text>
</comment>
<gene>
    <name evidence="1" type="ORF">RAN64_15645</name>
</gene>
<dbReference type="InterPro" id="IPR010813">
    <property type="entry name" value="DUF1413"/>
</dbReference>
<evidence type="ECO:0000313" key="1">
    <source>
        <dbReference type="EMBL" id="MDP8591381.1"/>
    </source>
</evidence>
<reference evidence="1 2" key="1">
    <citation type="submission" date="2023-08" db="EMBL/GenBank/DDBJ databases">
        <title>Whole genome sequencing of Enterococcus.</title>
        <authorList>
            <person name="Kaptchouang Tchatchouang C.D."/>
            <person name="Ateba C.N."/>
        </authorList>
    </citation>
    <scope>NUCLEOTIDE SEQUENCE [LARGE SCALE GENOMIC DNA]</scope>
    <source>
        <strain evidence="1 2">ENT3_CNKT_NWU</strain>
    </source>
</reference>
<dbReference type="AlphaFoldDB" id="A0AAJ1SMY2"/>
<dbReference type="EMBL" id="JAVBZS010000173">
    <property type="protein sequence ID" value="MDP8591381.1"/>
    <property type="molecule type" value="Genomic_DNA"/>
</dbReference>
<evidence type="ECO:0000313" key="2">
    <source>
        <dbReference type="Proteomes" id="UP001238215"/>
    </source>
</evidence>
<dbReference type="Proteomes" id="UP001238215">
    <property type="component" value="Unassembled WGS sequence"/>
</dbReference>
<sequence>MIADTIQRVKKLPPQTQFTLPDLYTGLEWKEVSKSDRILLGRLFSDYAKNNSIVEMIGKTSNNKKIYLKK</sequence>
<dbReference type="RefSeq" id="WP_021109229.1">
    <property type="nucleotide sequence ID" value="NZ_CP084247.1"/>
</dbReference>
<dbReference type="Pfam" id="PF07205">
    <property type="entry name" value="DUF1413"/>
    <property type="match status" value="1"/>
</dbReference>
<organism evidence="1 2">
    <name type="scientific">Enterococcus lactis</name>
    <dbReference type="NCBI Taxonomy" id="357441"/>
    <lineage>
        <taxon>Bacteria</taxon>
        <taxon>Bacillati</taxon>
        <taxon>Bacillota</taxon>
        <taxon>Bacilli</taxon>
        <taxon>Lactobacillales</taxon>
        <taxon>Enterococcaceae</taxon>
        <taxon>Enterococcus</taxon>
    </lineage>
</organism>